<dbReference type="GO" id="GO:0030649">
    <property type="term" value="P:aminoglycoside antibiotic catabolic process"/>
    <property type="evidence" value="ECO:0007669"/>
    <property type="project" value="TreeGrafter"/>
</dbReference>
<dbReference type="PANTHER" id="PTHR37817:SF1">
    <property type="entry name" value="N-ACETYLTRANSFERASE EIS"/>
    <property type="match status" value="1"/>
</dbReference>
<protein>
    <recommendedName>
        <fullName evidence="1">N-acetyltransferase domain-containing protein</fullName>
    </recommendedName>
</protein>
<dbReference type="InterPro" id="IPR041380">
    <property type="entry name" value="Acetyltransf_17"/>
</dbReference>
<dbReference type="InterPro" id="IPR025559">
    <property type="entry name" value="Eis_dom"/>
</dbReference>
<organism evidence="2 3">
    <name type="scientific">Paenibacillus oryzae</name>
    <dbReference type="NCBI Taxonomy" id="1844972"/>
    <lineage>
        <taxon>Bacteria</taxon>
        <taxon>Bacillati</taxon>
        <taxon>Bacillota</taxon>
        <taxon>Bacilli</taxon>
        <taxon>Bacillales</taxon>
        <taxon>Paenibacillaceae</taxon>
        <taxon>Paenibacillus</taxon>
    </lineage>
</organism>
<dbReference type="RefSeq" id="WP_068681345.1">
    <property type="nucleotide sequence ID" value="NZ_LYPA01000044.1"/>
</dbReference>
<evidence type="ECO:0000313" key="3">
    <source>
        <dbReference type="Proteomes" id="UP000092024"/>
    </source>
</evidence>
<dbReference type="InterPro" id="IPR016181">
    <property type="entry name" value="Acyl_CoA_acyltransferase"/>
</dbReference>
<dbReference type="Gene3D" id="3.30.1050.10">
    <property type="entry name" value="SCP2 sterol-binding domain"/>
    <property type="match status" value="1"/>
</dbReference>
<dbReference type="STRING" id="1844972.A7K91_00045"/>
<gene>
    <name evidence="2" type="ORF">A7K91_00045</name>
</gene>
<dbReference type="InterPro" id="IPR000182">
    <property type="entry name" value="GNAT_dom"/>
</dbReference>
<dbReference type="SUPFAM" id="SSF55718">
    <property type="entry name" value="SCP-like"/>
    <property type="match status" value="1"/>
</dbReference>
<evidence type="ECO:0000313" key="2">
    <source>
        <dbReference type="EMBL" id="OBR66711.1"/>
    </source>
</evidence>
<feature type="domain" description="N-acetyltransferase" evidence="1">
    <location>
        <begin position="5"/>
        <end position="157"/>
    </location>
</feature>
<dbReference type="EMBL" id="LYPA01000044">
    <property type="protein sequence ID" value="OBR66711.1"/>
    <property type="molecule type" value="Genomic_DNA"/>
</dbReference>
<name>A0A1A5YM57_9BACL</name>
<proteinExistence type="predicted"/>
<dbReference type="SUPFAM" id="SSF55729">
    <property type="entry name" value="Acyl-CoA N-acyltransferases (Nat)"/>
    <property type="match status" value="1"/>
</dbReference>
<dbReference type="InterPro" id="IPR051554">
    <property type="entry name" value="Acetyltransferase_Eis"/>
</dbReference>
<accession>A0A1A5YM57</accession>
<dbReference type="PANTHER" id="PTHR37817">
    <property type="entry name" value="N-ACETYLTRANSFERASE EIS"/>
    <property type="match status" value="1"/>
</dbReference>
<dbReference type="CDD" id="cd04301">
    <property type="entry name" value="NAT_SF"/>
    <property type="match status" value="1"/>
</dbReference>
<dbReference type="PROSITE" id="PS51186">
    <property type="entry name" value="GNAT"/>
    <property type="match status" value="1"/>
</dbReference>
<sequence length="405" mass="46118">MGVELRIGRLEPAGFEESLELSQFAFQYKLTPAELEDMKVLYQEEPADRWIVYDGKSIAAKATVLDLKFYVGGRVIKAGGVAGVATWPEYRRQGLVSRLLVHSLQEMKAKGQVLSMLSPFEVGFYRKFGWELYTDKKKYTLTVAQLPPRVPYSGKMERRSSRDSLHDLYHAVASRYNGSLVRTPLWWKHHARGGNEAQAAVYVDQGGRDRGYLLYSVKDRQLVVHELMALDHQAEMAIWSFIGQHDSMIKEVRIEVPIDDTLPDRLPDPRITQEIVPYFMARIVDVESFLRQYPFESGTRHDLFKLCITDKYAPWNEGIYELAINAKGEVQVQKLSIQGEDGRFQKDTLDDSVISADIGALVMLLLGYRSGKQLSASGLICGSPESINRLQCRIPEQTTWLPDFF</sequence>
<dbReference type="Pfam" id="PF13530">
    <property type="entry name" value="SCP2_2"/>
    <property type="match status" value="1"/>
</dbReference>
<dbReference type="GO" id="GO:0034069">
    <property type="term" value="F:aminoglycoside N-acetyltransferase activity"/>
    <property type="evidence" value="ECO:0007669"/>
    <property type="project" value="TreeGrafter"/>
</dbReference>
<keyword evidence="3" id="KW-1185">Reference proteome</keyword>
<dbReference type="OrthoDB" id="9768284at2"/>
<reference evidence="2 3" key="1">
    <citation type="submission" date="2016-05" db="EMBL/GenBank/DDBJ databases">
        <title>Paenibacillus oryzae. sp. nov., isolated from the rice root.</title>
        <authorList>
            <person name="Zhang J."/>
            <person name="Zhang X."/>
        </authorList>
    </citation>
    <scope>NUCLEOTIDE SEQUENCE [LARGE SCALE GENOMIC DNA]</scope>
    <source>
        <strain evidence="2 3">1DrF-4</strain>
    </source>
</reference>
<dbReference type="Pfam" id="PF13527">
    <property type="entry name" value="Acetyltransf_9"/>
    <property type="match status" value="1"/>
</dbReference>
<dbReference type="InterPro" id="IPR036527">
    <property type="entry name" value="SCP2_sterol-bd_dom_sf"/>
</dbReference>
<dbReference type="Proteomes" id="UP000092024">
    <property type="component" value="Unassembled WGS sequence"/>
</dbReference>
<dbReference type="Pfam" id="PF17668">
    <property type="entry name" value="Acetyltransf_17"/>
    <property type="match status" value="1"/>
</dbReference>
<evidence type="ECO:0000259" key="1">
    <source>
        <dbReference type="PROSITE" id="PS51186"/>
    </source>
</evidence>
<dbReference type="AlphaFoldDB" id="A0A1A5YM57"/>
<comment type="caution">
    <text evidence="2">The sequence shown here is derived from an EMBL/GenBank/DDBJ whole genome shotgun (WGS) entry which is preliminary data.</text>
</comment>
<dbReference type="Gene3D" id="3.40.630.30">
    <property type="match status" value="2"/>
</dbReference>